<accession>A0A927GFH4</accession>
<keyword evidence="2" id="KW-0808">Transferase</keyword>
<dbReference type="PANTHER" id="PTHR43464">
    <property type="entry name" value="METHYLTRANSFERASE"/>
    <property type="match status" value="1"/>
</dbReference>
<keyword evidence="1 5" id="KW-0489">Methyltransferase</keyword>
<evidence type="ECO:0000259" key="4">
    <source>
        <dbReference type="Pfam" id="PF13649"/>
    </source>
</evidence>
<reference evidence="5" key="1">
    <citation type="submission" date="2020-09" db="EMBL/GenBank/DDBJ databases">
        <authorList>
            <person name="Kim M.K."/>
        </authorList>
    </citation>
    <scope>NUCLEOTIDE SEQUENCE</scope>
    <source>
        <strain evidence="5">BT704</strain>
    </source>
</reference>
<dbReference type="SUPFAM" id="SSF53335">
    <property type="entry name" value="S-adenosyl-L-methionine-dependent methyltransferases"/>
    <property type="match status" value="1"/>
</dbReference>
<proteinExistence type="predicted"/>
<keyword evidence="6" id="KW-1185">Reference proteome</keyword>
<keyword evidence="3" id="KW-0949">S-adenosyl-L-methionine</keyword>
<dbReference type="CDD" id="cd02440">
    <property type="entry name" value="AdoMet_MTases"/>
    <property type="match status" value="1"/>
</dbReference>
<dbReference type="AlphaFoldDB" id="A0A927GFH4"/>
<dbReference type="PANTHER" id="PTHR43464:SF19">
    <property type="entry name" value="UBIQUINONE BIOSYNTHESIS O-METHYLTRANSFERASE, MITOCHONDRIAL"/>
    <property type="match status" value="1"/>
</dbReference>
<comment type="caution">
    <text evidence="5">The sequence shown here is derived from an EMBL/GenBank/DDBJ whole genome shotgun (WGS) entry which is preliminary data.</text>
</comment>
<dbReference type="InterPro" id="IPR041698">
    <property type="entry name" value="Methyltransf_25"/>
</dbReference>
<organism evidence="5 6">
    <name type="scientific">Spirosoma validum</name>
    <dbReference type="NCBI Taxonomy" id="2771355"/>
    <lineage>
        <taxon>Bacteria</taxon>
        <taxon>Pseudomonadati</taxon>
        <taxon>Bacteroidota</taxon>
        <taxon>Cytophagia</taxon>
        <taxon>Cytophagales</taxon>
        <taxon>Cytophagaceae</taxon>
        <taxon>Spirosoma</taxon>
    </lineage>
</organism>
<dbReference type="Proteomes" id="UP000653797">
    <property type="component" value="Unassembled WGS sequence"/>
</dbReference>
<evidence type="ECO:0000313" key="5">
    <source>
        <dbReference type="EMBL" id="MBD2755590.1"/>
    </source>
</evidence>
<dbReference type="GO" id="GO:0032259">
    <property type="term" value="P:methylation"/>
    <property type="evidence" value="ECO:0007669"/>
    <property type="project" value="UniProtKB-KW"/>
</dbReference>
<feature type="domain" description="Methyltransferase" evidence="4">
    <location>
        <begin position="64"/>
        <end position="156"/>
    </location>
</feature>
<dbReference type="GO" id="GO:0008168">
    <property type="term" value="F:methyltransferase activity"/>
    <property type="evidence" value="ECO:0007669"/>
    <property type="project" value="UniProtKB-KW"/>
</dbReference>
<dbReference type="Gene3D" id="3.40.50.150">
    <property type="entry name" value="Vaccinia Virus protein VP39"/>
    <property type="match status" value="1"/>
</dbReference>
<dbReference type="Pfam" id="PF13649">
    <property type="entry name" value="Methyltransf_25"/>
    <property type="match status" value="1"/>
</dbReference>
<evidence type="ECO:0000256" key="1">
    <source>
        <dbReference type="ARBA" id="ARBA00022603"/>
    </source>
</evidence>
<gene>
    <name evidence="5" type="ORF">IC230_21990</name>
</gene>
<dbReference type="EMBL" id="JACXAA010000008">
    <property type="protein sequence ID" value="MBD2755590.1"/>
    <property type="molecule type" value="Genomic_DNA"/>
</dbReference>
<dbReference type="InterPro" id="IPR029063">
    <property type="entry name" value="SAM-dependent_MTases_sf"/>
</dbReference>
<name>A0A927GFH4_9BACT</name>
<dbReference type="RefSeq" id="WP_191041199.1">
    <property type="nucleotide sequence ID" value="NZ_JACXAA010000008.1"/>
</dbReference>
<evidence type="ECO:0000256" key="2">
    <source>
        <dbReference type="ARBA" id="ARBA00022679"/>
    </source>
</evidence>
<protein>
    <submittedName>
        <fullName evidence="5">Methyltransferase domain-containing protein</fullName>
    </submittedName>
</protein>
<evidence type="ECO:0000313" key="6">
    <source>
        <dbReference type="Proteomes" id="UP000653797"/>
    </source>
</evidence>
<evidence type="ECO:0000256" key="3">
    <source>
        <dbReference type="ARBA" id="ARBA00022691"/>
    </source>
</evidence>
<sequence>MFLNTKHRTSKEEELDNFSLKGEELRDALDKIALINRWLGGNNVTLNGINELLTDWPKEKPVSIIDVGCGNGDMCRAVAELGQRHGLHFRILGVDANPYTVNHAEAISRAYPGISYAVVNVFDEDFAALEYDIALCTLTLHHFTDPEIRQLMSLFANKAKVGIVINDLQRSALAYRLFQLICFVFRLNKLSREDGLISILRGFKKHELVSFSQQLQFKTYQINWRWAFRYQWIIKNLCV</sequence>